<proteinExistence type="predicted"/>
<dbReference type="InterPro" id="IPR052419">
    <property type="entry name" value="5_3-deoxyribonucleotidase-like"/>
</dbReference>
<comment type="caution">
    <text evidence="1">The sequence shown here is derived from an EMBL/GenBank/DDBJ whole genome shotgun (WGS) entry which is preliminary data.</text>
</comment>
<protein>
    <submittedName>
        <fullName evidence="1">Haloacid dehalogenase</fullName>
    </submittedName>
</protein>
<dbReference type="RefSeq" id="WP_032818971.1">
    <property type="nucleotide sequence ID" value="NZ_MLLI01000143.1"/>
</dbReference>
<dbReference type="InterPro" id="IPR036412">
    <property type="entry name" value="HAD-like_sf"/>
</dbReference>
<dbReference type="SUPFAM" id="SSF56784">
    <property type="entry name" value="HAD-like"/>
    <property type="match status" value="1"/>
</dbReference>
<gene>
    <name evidence="1" type="ORF">ATX59_05810</name>
</gene>
<evidence type="ECO:0000313" key="1">
    <source>
        <dbReference type="EMBL" id="OIM21084.1"/>
    </source>
</evidence>
<accession>A0A6N4A1K2</accession>
<sequence length="180" mass="21139">MKVTKKILRCGFDLDGTLFSIKLMLQRFNEVTGKRIEFSQLNNYSFADVFKISDQQEYDIFSRIKTDINLHSKPLKKTANLVRRLSRQGIEIDIITARRESAMEETKTALKESGIVFDKIFINQPDKYNVIRDLNLTRYFDDQGQLIERLMKTDVADFCELTLIDAPYNQKFSCHSRFYV</sequence>
<dbReference type="EMBL" id="MLOK01000041">
    <property type="protein sequence ID" value="OIM21084.1"/>
    <property type="molecule type" value="Genomic_DNA"/>
</dbReference>
<evidence type="ECO:0000313" key="2">
    <source>
        <dbReference type="Proteomes" id="UP000181728"/>
    </source>
</evidence>
<dbReference type="Gene3D" id="3.40.50.1000">
    <property type="entry name" value="HAD superfamily/HAD-like"/>
    <property type="match status" value="1"/>
</dbReference>
<dbReference type="Proteomes" id="UP000181728">
    <property type="component" value="Unassembled WGS sequence"/>
</dbReference>
<dbReference type="AlphaFoldDB" id="A0A6N4A1K2"/>
<dbReference type="PANTHER" id="PTHR35134">
    <property type="entry name" value="NUCLEOTIDASE YQFW-RELATED"/>
    <property type="match status" value="1"/>
</dbReference>
<dbReference type="InterPro" id="IPR023214">
    <property type="entry name" value="HAD_sf"/>
</dbReference>
<name>A0A6N4A1K2_OENOE</name>
<organism evidence="1 2">
    <name type="scientific">Oenococcus oeni</name>
    <name type="common">Leuconostoc oenos</name>
    <dbReference type="NCBI Taxonomy" id="1247"/>
    <lineage>
        <taxon>Bacteria</taxon>
        <taxon>Bacillati</taxon>
        <taxon>Bacillota</taxon>
        <taxon>Bacilli</taxon>
        <taxon>Lactobacillales</taxon>
        <taxon>Lactobacillaceae</taxon>
        <taxon>Oenococcus</taxon>
    </lineage>
</organism>
<dbReference type="PANTHER" id="PTHR35134:SF2">
    <property type="entry name" value="NUCLEOTIDASE YQFW-RELATED"/>
    <property type="match status" value="1"/>
</dbReference>
<reference evidence="1 2" key="1">
    <citation type="journal article" date="2016" name="BMC Genomics">
        <title>Consensus pan-genome assembly of the specialised wine bacterium Oenococcus oeni.</title>
        <authorList>
            <person name="Sternes P.R."/>
            <person name="Borneman A.R."/>
        </authorList>
    </citation>
    <scope>NUCLEOTIDE SEQUENCE [LARGE SCALE GENOMIC DNA]</scope>
    <source>
        <strain evidence="1 2">AWRIB661</strain>
    </source>
</reference>